<dbReference type="Pfam" id="PF02622">
    <property type="entry name" value="DUF179"/>
    <property type="match status" value="1"/>
</dbReference>
<dbReference type="Proteomes" id="UP001254608">
    <property type="component" value="Unassembled WGS sequence"/>
</dbReference>
<protein>
    <recommendedName>
        <fullName evidence="2">UPF0301 protein RM530_11670</fullName>
    </recommendedName>
</protein>
<dbReference type="EMBL" id="JAVRIC010000016">
    <property type="protein sequence ID" value="MDT0498016.1"/>
    <property type="molecule type" value="Genomic_DNA"/>
</dbReference>
<dbReference type="PANTHER" id="PTHR30327:SF1">
    <property type="entry name" value="UPF0301 PROTEIN YQGE"/>
    <property type="match status" value="1"/>
</dbReference>
<evidence type="ECO:0000313" key="3">
    <source>
        <dbReference type="EMBL" id="MDT0498016.1"/>
    </source>
</evidence>
<evidence type="ECO:0000313" key="4">
    <source>
        <dbReference type="Proteomes" id="UP001254608"/>
    </source>
</evidence>
<name>A0ABU2WL47_9GAMM</name>
<dbReference type="Gene3D" id="3.40.1740.10">
    <property type="entry name" value="VC0467-like"/>
    <property type="match status" value="1"/>
</dbReference>
<sequence>MEAPYFSNQFLVAMPGLDDENFNHSVTLLCEHNDEGALGLIVNRPTELKLRDMISHMGLEAGALSGVDTQVFWGGPVQPERGFVVHRQPGAWESSMRIAEDLYITTSRDILKAMTEGNGPSEFIVALGYAGWDAGQLEEEILGNAWLNTPVDKAILFHTPAVDRWLAATRLLGVDVTQLSDQAGHA</sequence>
<accession>A0ABU2WL47</accession>
<evidence type="ECO:0000256" key="2">
    <source>
        <dbReference type="HAMAP-Rule" id="MF_00758"/>
    </source>
</evidence>
<proteinExistence type="inferred from homology"/>
<dbReference type="HAMAP" id="MF_00758">
    <property type="entry name" value="UPF0301"/>
    <property type="match status" value="1"/>
</dbReference>
<dbReference type="NCBIfam" id="NF001266">
    <property type="entry name" value="PRK00228.1-1"/>
    <property type="match status" value="1"/>
</dbReference>
<dbReference type="RefSeq" id="WP_311365407.1">
    <property type="nucleotide sequence ID" value="NZ_JAVRIC010000016.1"/>
</dbReference>
<reference evidence="3 4" key="1">
    <citation type="submission" date="2023-09" db="EMBL/GenBank/DDBJ databases">
        <authorList>
            <person name="Rey-Velasco X."/>
        </authorList>
    </citation>
    <scope>NUCLEOTIDE SEQUENCE [LARGE SCALE GENOMIC DNA]</scope>
    <source>
        <strain evidence="3 4">W345</strain>
    </source>
</reference>
<comment type="similarity">
    <text evidence="1 2">Belongs to the UPF0301 (AlgH) family.</text>
</comment>
<gene>
    <name evidence="3" type="ORF">RM530_11670</name>
</gene>
<dbReference type="PANTHER" id="PTHR30327">
    <property type="entry name" value="UNCHARACTERIZED PROTEIN YQGE"/>
    <property type="match status" value="1"/>
</dbReference>
<dbReference type="SUPFAM" id="SSF143456">
    <property type="entry name" value="VC0467-like"/>
    <property type="match status" value="1"/>
</dbReference>
<comment type="caution">
    <text evidence="3">The sequence shown here is derived from an EMBL/GenBank/DDBJ whole genome shotgun (WGS) entry which is preliminary data.</text>
</comment>
<keyword evidence="4" id="KW-1185">Reference proteome</keyword>
<organism evidence="3 4">
    <name type="scientific">Banduia mediterranea</name>
    <dbReference type="NCBI Taxonomy" id="3075609"/>
    <lineage>
        <taxon>Bacteria</taxon>
        <taxon>Pseudomonadati</taxon>
        <taxon>Pseudomonadota</taxon>
        <taxon>Gammaproteobacteria</taxon>
        <taxon>Nevskiales</taxon>
        <taxon>Algiphilaceae</taxon>
        <taxon>Banduia</taxon>
    </lineage>
</organism>
<evidence type="ECO:0000256" key="1">
    <source>
        <dbReference type="ARBA" id="ARBA00009600"/>
    </source>
</evidence>
<dbReference type="InterPro" id="IPR003774">
    <property type="entry name" value="AlgH-like"/>
</dbReference>